<dbReference type="InterPro" id="IPR024185">
    <property type="entry name" value="FTHF_cligase-like_sf"/>
</dbReference>
<comment type="catalytic activity">
    <reaction evidence="4 7">
        <text>(6S)-5-formyl-5,6,7,8-tetrahydrofolate + ATP = (6R)-5,10-methenyltetrahydrofolate + ADP + phosphate</text>
        <dbReference type="Rhea" id="RHEA:10488"/>
        <dbReference type="ChEBI" id="CHEBI:30616"/>
        <dbReference type="ChEBI" id="CHEBI:43474"/>
        <dbReference type="ChEBI" id="CHEBI:57455"/>
        <dbReference type="ChEBI" id="CHEBI:57457"/>
        <dbReference type="ChEBI" id="CHEBI:456216"/>
        <dbReference type="EC" id="6.3.3.2"/>
    </reaction>
</comment>
<dbReference type="GO" id="GO:0030272">
    <property type="term" value="F:5-formyltetrahydrofolate cyclo-ligase activity"/>
    <property type="evidence" value="ECO:0007669"/>
    <property type="project" value="UniProtKB-EC"/>
</dbReference>
<protein>
    <recommendedName>
        <fullName evidence="5 7">5-formyltetrahydrofolate cyclo-ligase</fullName>
        <ecNumber evidence="5 7">6.3.3.2</ecNumber>
    </recommendedName>
</protein>
<evidence type="ECO:0000313" key="8">
    <source>
        <dbReference type="EMBL" id="CAH9051469.1"/>
    </source>
</evidence>
<accession>A0AAV0BVK7</accession>
<dbReference type="Proteomes" id="UP001152523">
    <property type="component" value="Unassembled WGS sequence"/>
</dbReference>
<sequence>MTTNPSSSASDLDAVFAQKKAVRSKLKKDLKSMDPSLRSQEDEEIQNAILKAPWFRDCKRLCAYISCSALREVDTSTILSEILQTQRKDQKKLYVPRVEDSNRNMRMLNISSTQDLIANSMNILEPGLIDDEGNQREDVLLANQPVDLLLLPGLGFDKAGRRLGRGGGYYDTFLKKYQELVKEKMWKQPLKVALSYSVQILDTIPVTPDDVLVDALITPAGFFPISQAAHEFCL</sequence>
<dbReference type="SUPFAM" id="SSF100950">
    <property type="entry name" value="NagB/RpiA/CoA transferase-like"/>
    <property type="match status" value="1"/>
</dbReference>
<comment type="caution">
    <text evidence="8">The sequence shown here is derived from an EMBL/GenBank/DDBJ whole genome shotgun (WGS) entry which is preliminary data.</text>
</comment>
<dbReference type="InterPro" id="IPR037171">
    <property type="entry name" value="NagB/RpiA_transferase-like"/>
</dbReference>
<evidence type="ECO:0000313" key="9">
    <source>
        <dbReference type="Proteomes" id="UP001152523"/>
    </source>
</evidence>
<keyword evidence="9" id="KW-1185">Reference proteome</keyword>
<keyword evidence="7" id="KW-0460">Magnesium</keyword>
<dbReference type="EMBL" id="CAMAPF010000003">
    <property type="protein sequence ID" value="CAH9051469.1"/>
    <property type="molecule type" value="Genomic_DNA"/>
</dbReference>
<dbReference type="AlphaFoldDB" id="A0AAV0BVK7"/>
<dbReference type="EC" id="6.3.3.2" evidence="5 7"/>
<dbReference type="PANTHER" id="PTHR23407">
    <property type="entry name" value="ATPASE INHIBITOR/5-FORMYLTETRAHYDROFOLATE CYCLO-LIGASE"/>
    <property type="match status" value="1"/>
</dbReference>
<name>A0AAV0BVK7_9ASTE</name>
<evidence type="ECO:0000256" key="6">
    <source>
        <dbReference type="PIRSR" id="PIRSR006806-1"/>
    </source>
</evidence>
<dbReference type="GO" id="GO:0046872">
    <property type="term" value="F:metal ion binding"/>
    <property type="evidence" value="ECO:0007669"/>
    <property type="project" value="UniProtKB-KW"/>
</dbReference>
<dbReference type="GO" id="GO:0035999">
    <property type="term" value="P:tetrahydrofolate interconversion"/>
    <property type="evidence" value="ECO:0007669"/>
    <property type="project" value="TreeGrafter"/>
</dbReference>
<feature type="binding site" evidence="6">
    <location>
        <begin position="162"/>
        <end position="170"/>
    </location>
    <ligand>
        <name>ATP</name>
        <dbReference type="ChEBI" id="CHEBI:30616"/>
    </ligand>
</feature>
<evidence type="ECO:0000256" key="2">
    <source>
        <dbReference type="ARBA" id="ARBA00022741"/>
    </source>
</evidence>
<feature type="binding site" evidence="6">
    <location>
        <position position="65"/>
    </location>
    <ligand>
        <name>substrate</name>
    </ligand>
</feature>
<evidence type="ECO:0000256" key="4">
    <source>
        <dbReference type="ARBA" id="ARBA00036539"/>
    </source>
</evidence>
<dbReference type="Gene3D" id="3.40.50.10420">
    <property type="entry name" value="NagB/RpiA/CoA transferase-like"/>
    <property type="match status" value="1"/>
</dbReference>
<feature type="binding site" evidence="6">
    <location>
        <position position="72"/>
    </location>
    <ligand>
        <name>substrate</name>
    </ligand>
</feature>
<proteinExistence type="inferred from homology"/>
<dbReference type="GO" id="GO:0005739">
    <property type="term" value="C:mitochondrion"/>
    <property type="evidence" value="ECO:0007669"/>
    <property type="project" value="TreeGrafter"/>
</dbReference>
<dbReference type="PANTHER" id="PTHR23407:SF1">
    <property type="entry name" value="5-FORMYLTETRAHYDROFOLATE CYCLO-LIGASE"/>
    <property type="match status" value="1"/>
</dbReference>
<evidence type="ECO:0000256" key="5">
    <source>
        <dbReference type="ARBA" id="ARBA00038966"/>
    </source>
</evidence>
<keyword evidence="7" id="KW-0479">Metal-binding</keyword>
<evidence type="ECO:0000256" key="3">
    <source>
        <dbReference type="ARBA" id="ARBA00022840"/>
    </source>
</evidence>
<dbReference type="PIRSF" id="PIRSF006806">
    <property type="entry name" value="FTHF_cligase"/>
    <property type="match status" value="1"/>
</dbReference>
<evidence type="ECO:0000256" key="7">
    <source>
        <dbReference type="RuleBase" id="RU361279"/>
    </source>
</evidence>
<feature type="binding site" evidence="6">
    <location>
        <begin position="19"/>
        <end position="23"/>
    </location>
    <ligand>
        <name>ATP</name>
        <dbReference type="ChEBI" id="CHEBI:30616"/>
    </ligand>
</feature>
<dbReference type="NCBIfam" id="TIGR02727">
    <property type="entry name" value="MTHFS_bact"/>
    <property type="match status" value="1"/>
</dbReference>
<dbReference type="Pfam" id="PF01812">
    <property type="entry name" value="5-FTHF_cyc-lig"/>
    <property type="match status" value="1"/>
</dbReference>
<comment type="cofactor">
    <cofactor evidence="7">
        <name>Mg(2+)</name>
        <dbReference type="ChEBI" id="CHEBI:18420"/>
    </cofactor>
</comment>
<evidence type="ECO:0000256" key="1">
    <source>
        <dbReference type="ARBA" id="ARBA00010638"/>
    </source>
</evidence>
<dbReference type="GO" id="GO:0005524">
    <property type="term" value="F:ATP binding"/>
    <property type="evidence" value="ECO:0007669"/>
    <property type="project" value="UniProtKB-KW"/>
</dbReference>
<keyword evidence="3 6" id="KW-0067">ATP-binding</keyword>
<comment type="similarity">
    <text evidence="1 7">Belongs to the 5-formyltetrahydrofolate cyclo-ligase family.</text>
</comment>
<organism evidence="8 9">
    <name type="scientific">Cuscuta epithymum</name>
    <dbReference type="NCBI Taxonomy" id="186058"/>
    <lineage>
        <taxon>Eukaryota</taxon>
        <taxon>Viridiplantae</taxon>
        <taxon>Streptophyta</taxon>
        <taxon>Embryophyta</taxon>
        <taxon>Tracheophyta</taxon>
        <taxon>Spermatophyta</taxon>
        <taxon>Magnoliopsida</taxon>
        <taxon>eudicotyledons</taxon>
        <taxon>Gunneridae</taxon>
        <taxon>Pentapetalae</taxon>
        <taxon>asterids</taxon>
        <taxon>lamiids</taxon>
        <taxon>Solanales</taxon>
        <taxon>Convolvulaceae</taxon>
        <taxon>Cuscuteae</taxon>
        <taxon>Cuscuta</taxon>
        <taxon>Cuscuta subgen. Cuscuta</taxon>
    </lineage>
</organism>
<dbReference type="FunFam" id="3.40.50.10420:FF:000003">
    <property type="entry name" value="5-formyltetrahydrofolate cyclo-ligase"/>
    <property type="match status" value="1"/>
</dbReference>
<reference evidence="8" key="1">
    <citation type="submission" date="2022-07" db="EMBL/GenBank/DDBJ databases">
        <authorList>
            <person name="Macas J."/>
            <person name="Novak P."/>
            <person name="Neumann P."/>
        </authorList>
    </citation>
    <scope>NUCLEOTIDE SEQUENCE</scope>
</reference>
<dbReference type="GO" id="GO:0009396">
    <property type="term" value="P:folic acid-containing compound biosynthetic process"/>
    <property type="evidence" value="ECO:0007669"/>
    <property type="project" value="TreeGrafter"/>
</dbReference>
<gene>
    <name evidence="8" type="ORF">CEPIT_LOCUS226</name>
</gene>
<dbReference type="InterPro" id="IPR002698">
    <property type="entry name" value="FTHF_cligase"/>
</dbReference>
<keyword evidence="2 6" id="KW-0547">Nucleotide-binding</keyword>